<dbReference type="AlphaFoldDB" id="A0A2P2E3S9"/>
<dbReference type="RefSeq" id="WP_108977870.1">
    <property type="nucleotide sequence ID" value="NZ_BFBB01000008.1"/>
</dbReference>
<sequence length="292" mass="31570">MSDKPLKFAIFLSLVLSLIAFWDHQVTSYLKEFVVLIHEICHATAALFTGGVVKGIALHGNEGGETIATPASFRGSFILVVSAGYVGCSLVGGLLLRAGFSGRHARQTLILFGLFLISVSVLYSKLGELAYFTGILWGVGILVVGMLGESISILSLVFLGTSISLYSIYDLSDFADKLSDSDAGILAFWMAGLSPEDLSSEDVPKAVLFLGYLIASLWSLLSIGIIIHFLRSSLHEHTIEVTEDNAKLADWERFPGDLSPEAKVWLEKRGVDPESGIVIPPDTFFGMPPKDN</sequence>
<accession>A0A2P2E3S9</accession>
<proteinExistence type="predicted"/>
<comment type="caution">
    <text evidence="2">The sequence shown here is derived from an EMBL/GenBank/DDBJ whole genome shotgun (WGS) entry which is preliminary data.</text>
</comment>
<feature type="transmembrane region" description="Helical" evidence="1">
    <location>
        <begin position="108"/>
        <end position="123"/>
    </location>
</feature>
<keyword evidence="1" id="KW-1133">Transmembrane helix</keyword>
<dbReference type="Pfam" id="PF13398">
    <property type="entry name" value="Peptidase_M50B"/>
    <property type="match status" value="1"/>
</dbReference>
<dbReference type="PANTHER" id="PTHR33979">
    <property type="entry name" value="OS02G0221600 PROTEIN"/>
    <property type="match status" value="1"/>
</dbReference>
<feature type="transmembrane region" description="Helical" evidence="1">
    <location>
        <begin position="6"/>
        <end position="22"/>
    </location>
</feature>
<dbReference type="Proteomes" id="UP000245133">
    <property type="component" value="Unassembled WGS sequence"/>
</dbReference>
<dbReference type="EMBL" id="BFBB01000008">
    <property type="protein sequence ID" value="GBF51545.1"/>
    <property type="molecule type" value="Genomic_DNA"/>
</dbReference>
<name>A0A2P2E3S9_9LEPT</name>
<keyword evidence="1" id="KW-0472">Membrane</keyword>
<reference evidence="2 3" key="1">
    <citation type="submission" date="2018-02" db="EMBL/GenBank/DDBJ databases">
        <title>Novel Leptospira species isolated from soil and water in Japan.</title>
        <authorList>
            <person name="Nakao R."/>
            <person name="Masuzawa T."/>
        </authorList>
    </citation>
    <scope>NUCLEOTIDE SEQUENCE [LARGE SCALE GENOMIC DNA]</scope>
    <source>
        <strain evidence="2 3">YH101</strain>
    </source>
</reference>
<feature type="transmembrane region" description="Helical" evidence="1">
    <location>
        <begin position="129"/>
        <end position="148"/>
    </location>
</feature>
<evidence type="ECO:0000256" key="1">
    <source>
        <dbReference type="SAM" id="Phobius"/>
    </source>
</evidence>
<keyword evidence="1" id="KW-0812">Transmembrane</keyword>
<evidence type="ECO:0000313" key="2">
    <source>
        <dbReference type="EMBL" id="GBF51545.1"/>
    </source>
</evidence>
<keyword evidence="3" id="KW-1185">Reference proteome</keyword>
<feature type="transmembrane region" description="Helical" evidence="1">
    <location>
        <begin position="77"/>
        <end position="96"/>
    </location>
</feature>
<protein>
    <submittedName>
        <fullName evidence="2">Peptidase M50B-like protein</fullName>
    </submittedName>
</protein>
<dbReference type="PANTHER" id="PTHR33979:SF2">
    <property type="entry name" value="PEPTIDASE M50B-LIKE-DOMAIN-CONTAINING PROTEIN"/>
    <property type="match status" value="1"/>
</dbReference>
<dbReference type="OrthoDB" id="158445at2"/>
<dbReference type="InterPro" id="IPR049500">
    <property type="entry name" value="Peptidase_M50B-like"/>
</dbReference>
<feature type="transmembrane region" description="Helical" evidence="1">
    <location>
        <begin position="153"/>
        <end position="169"/>
    </location>
</feature>
<organism evidence="2 3">
    <name type="scientific">Leptospira ryugenii</name>
    <dbReference type="NCBI Taxonomy" id="1917863"/>
    <lineage>
        <taxon>Bacteria</taxon>
        <taxon>Pseudomonadati</taxon>
        <taxon>Spirochaetota</taxon>
        <taxon>Spirochaetia</taxon>
        <taxon>Leptospirales</taxon>
        <taxon>Leptospiraceae</taxon>
        <taxon>Leptospira</taxon>
    </lineage>
</organism>
<gene>
    <name evidence="2" type="ORF">LPTSP4_30830</name>
</gene>
<feature type="transmembrane region" description="Helical" evidence="1">
    <location>
        <begin position="206"/>
        <end position="230"/>
    </location>
</feature>
<evidence type="ECO:0000313" key="3">
    <source>
        <dbReference type="Proteomes" id="UP000245133"/>
    </source>
</evidence>